<organism evidence="3 4">
    <name type="scientific">Streptomyces alkaliphilus</name>
    <dbReference type="NCBI Taxonomy" id="1472722"/>
    <lineage>
        <taxon>Bacteria</taxon>
        <taxon>Bacillati</taxon>
        <taxon>Actinomycetota</taxon>
        <taxon>Actinomycetes</taxon>
        <taxon>Kitasatosporales</taxon>
        <taxon>Streptomycetaceae</taxon>
        <taxon>Streptomyces</taxon>
    </lineage>
</organism>
<evidence type="ECO:0000313" key="3">
    <source>
        <dbReference type="EMBL" id="MBB0244152.1"/>
    </source>
</evidence>
<dbReference type="GO" id="GO:0016747">
    <property type="term" value="F:acyltransferase activity, transferring groups other than amino-acyl groups"/>
    <property type="evidence" value="ECO:0007669"/>
    <property type="project" value="InterPro"/>
</dbReference>
<reference evidence="4" key="1">
    <citation type="submission" date="2019-10" db="EMBL/GenBank/DDBJ databases">
        <title>Streptomyces sp. nov., a novel actinobacterium isolated from alkaline environment.</title>
        <authorList>
            <person name="Golinska P."/>
        </authorList>
    </citation>
    <scope>NUCLEOTIDE SEQUENCE [LARGE SCALE GENOMIC DNA]</scope>
    <source>
        <strain evidence="4">DSM 42118</strain>
    </source>
</reference>
<dbReference type="Proteomes" id="UP000538929">
    <property type="component" value="Unassembled WGS sequence"/>
</dbReference>
<dbReference type="PROSITE" id="PS51186">
    <property type="entry name" value="GNAT"/>
    <property type="match status" value="1"/>
</dbReference>
<dbReference type="InterPro" id="IPR016181">
    <property type="entry name" value="Acyl_CoA_acyltransferase"/>
</dbReference>
<dbReference type="InterPro" id="IPR000182">
    <property type="entry name" value="GNAT_dom"/>
</dbReference>
<evidence type="ECO:0000259" key="2">
    <source>
        <dbReference type="PROSITE" id="PS51186"/>
    </source>
</evidence>
<dbReference type="EMBL" id="VKHT01000183">
    <property type="protein sequence ID" value="MBB0244152.1"/>
    <property type="molecule type" value="Genomic_DNA"/>
</dbReference>
<evidence type="ECO:0000256" key="1">
    <source>
        <dbReference type="SAM" id="MobiDB-lite"/>
    </source>
</evidence>
<keyword evidence="3" id="KW-0808">Transferase</keyword>
<feature type="compositionally biased region" description="Acidic residues" evidence="1">
    <location>
        <begin position="151"/>
        <end position="160"/>
    </location>
</feature>
<feature type="region of interest" description="Disordered" evidence="1">
    <location>
        <begin position="149"/>
        <end position="180"/>
    </location>
</feature>
<feature type="domain" description="N-acetyltransferase" evidence="2">
    <location>
        <begin position="6"/>
        <end position="165"/>
    </location>
</feature>
<dbReference type="InterPro" id="IPR051531">
    <property type="entry name" value="N-acetyltransferase"/>
</dbReference>
<dbReference type="Pfam" id="PF13302">
    <property type="entry name" value="Acetyltransf_3"/>
    <property type="match status" value="1"/>
</dbReference>
<proteinExistence type="predicted"/>
<dbReference type="SUPFAM" id="SSF55729">
    <property type="entry name" value="Acyl-CoA N-acyltransferases (Nat)"/>
    <property type="match status" value="1"/>
</dbReference>
<dbReference type="AlphaFoldDB" id="A0A7W3Y1B5"/>
<keyword evidence="4" id="KW-1185">Reference proteome</keyword>
<name>A0A7W3Y1B5_9ACTN</name>
<protein>
    <submittedName>
        <fullName evidence="3">GNAT family N-acetyltransferase</fullName>
    </submittedName>
</protein>
<comment type="caution">
    <text evidence="3">The sequence shown here is derived from an EMBL/GenBank/DDBJ whole genome shotgun (WGS) entry which is preliminary data.</text>
</comment>
<sequence>MLTERLVLRRPVIGDIPALLDLHRDPLACAHNPSDALADRDAAISRYIEWDRCWRVFGHGYRAVRLLHDPAVIGFCGLKPSRVAGTPVLNLFYRLFPAHWGHGLASEAAVASVEWGAERMPRLPIVARIRPANAASRRVALRAGLVRVPDAEPEGPDGPEELYASTHGGRPATFPHLPTG</sequence>
<dbReference type="Gene3D" id="3.40.630.30">
    <property type="match status" value="1"/>
</dbReference>
<dbReference type="PANTHER" id="PTHR43792:SF1">
    <property type="entry name" value="N-ACETYLTRANSFERASE DOMAIN-CONTAINING PROTEIN"/>
    <property type="match status" value="1"/>
</dbReference>
<evidence type="ECO:0000313" key="4">
    <source>
        <dbReference type="Proteomes" id="UP000538929"/>
    </source>
</evidence>
<gene>
    <name evidence="3" type="ORF">FNQ90_08535</name>
</gene>
<accession>A0A7W3Y1B5</accession>
<dbReference type="PANTHER" id="PTHR43792">
    <property type="entry name" value="GNAT FAMILY, PUTATIVE (AFU_ORTHOLOGUE AFUA_3G00765)-RELATED-RELATED"/>
    <property type="match status" value="1"/>
</dbReference>